<keyword evidence="3 5" id="KW-0547">Nucleotide-binding</keyword>
<dbReference type="Pfam" id="PF13193">
    <property type="entry name" value="AMP-binding_C"/>
    <property type="match status" value="1"/>
</dbReference>
<keyword evidence="2 5" id="KW-0436">Ligase</keyword>
<sequence>MNELKMPNWLIQRARLTPDRIAFETEDGDMTFKTLCSQVTGIARRLLALGIQKGDPIALLGENTLDLVRLYHALAMIGAVAVPLNIRLSVDELSWQAEDSEAKKVISDQACEAAGIAVARKNSIPFINKSDIMNAREAAGEVPGEMDMSAPCTIIYTSGTTGHPKGVVLTCGNHWWSAVGSALNLGLERSDKWLSCVPLFHVSGLSILMKNLIYGMTVVLRKKFDPQEANRQICFNGVTMMSVVSNMLRRMLDDLQDKNYPGPFRCMLLGGGPAPLPLLRRCETKHVPVYQTYGLTETASQMVTLSPEYMFSKIGSAGKPLFPGEVRIDRPAQSDSGSPGEILVRGPNVTKGYWRRPAATERAFTNGWLHTGDIGYLDSDGFLYVLDRRCDLIISGGENVYPAEIESVLMSHPAIKEAGVIGVKDEKWGEVPCAFVTIAKNEQHITEEEILRFCAGRLARYKIPVRVIRVDAMPRNASRKLLRRKLAQFLPENLHTKYDL</sequence>
<dbReference type="RefSeq" id="WP_129929728.1">
    <property type="nucleotide sequence ID" value="NZ_CP159510.1"/>
</dbReference>
<comment type="pathway">
    <text evidence="5">Quinol/quinone metabolism; menaquinone biosynthesis.</text>
</comment>
<gene>
    <name evidence="5" type="primary">menE</name>
    <name evidence="8" type="ORF">ABNN70_08775</name>
</gene>
<dbReference type="EMBL" id="CP159510">
    <property type="protein sequence ID" value="XCJ15818.1"/>
    <property type="molecule type" value="Genomic_DNA"/>
</dbReference>
<dbReference type="InterPro" id="IPR042099">
    <property type="entry name" value="ANL_N_sf"/>
</dbReference>
<dbReference type="GO" id="GO:0009234">
    <property type="term" value="P:menaquinone biosynthetic process"/>
    <property type="evidence" value="ECO:0007669"/>
    <property type="project" value="UniProtKB-UniRule"/>
</dbReference>
<dbReference type="PANTHER" id="PTHR43201:SF5">
    <property type="entry name" value="MEDIUM-CHAIN ACYL-COA LIGASE ACSF2, MITOCHONDRIAL"/>
    <property type="match status" value="1"/>
</dbReference>
<dbReference type="AlphaFoldDB" id="A0AAU8IBT3"/>
<dbReference type="HAMAP" id="MF_00731">
    <property type="entry name" value="MenE"/>
    <property type="match status" value="1"/>
</dbReference>
<dbReference type="NCBIfam" id="TIGR01923">
    <property type="entry name" value="menE"/>
    <property type="match status" value="1"/>
</dbReference>
<evidence type="ECO:0000256" key="3">
    <source>
        <dbReference type="ARBA" id="ARBA00022741"/>
    </source>
</evidence>
<dbReference type="InterPro" id="IPR020845">
    <property type="entry name" value="AMP-binding_CS"/>
</dbReference>
<evidence type="ECO:0000259" key="6">
    <source>
        <dbReference type="Pfam" id="PF00501"/>
    </source>
</evidence>
<evidence type="ECO:0000259" key="7">
    <source>
        <dbReference type="Pfam" id="PF13193"/>
    </source>
</evidence>
<evidence type="ECO:0000313" key="8">
    <source>
        <dbReference type="EMBL" id="XCJ15818.1"/>
    </source>
</evidence>
<dbReference type="GO" id="GO:0008756">
    <property type="term" value="F:o-succinylbenzoate-CoA ligase activity"/>
    <property type="evidence" value="ECO:0007669"/>
    <property type="project" value="UniProtKB-UniRule"/>
</dbReference>
<proteinExistence type="inferred from homology"/>
<protein>
    <recommendedName>
        <fullName evidence="5">2-succinylbenzoate--CoA ligase</fullName>
        <ecNumber evidence="5">6.2.1.26</ecNumber>
    </recommendedName>
    <alternativeName>
        <fullName evidence="5">o-succinylbenzoyl-CoA synthetase</fullName>
        <shortName evidence="5">OSB-CoA synthetase</shortName>
    </alternativeName>
</protein>
<dbReference type="Gene3D" id="3.30.300.30">
    <property type="match status" value="1"/>
</dbReference>
<organism evidence="8">
    <name type="scientific">Sporolactobacillus sp. Y61</name>
    <dbReference type="NCBI Taxonomy" id="3160863"/>
    <lineage>
        <taxon>Bacteria</taxon>
        <taxon>Bacillati</taxon>
        <taxon>Bacillota</taxon>
        <taxon>Bacilli</taxon>
        <taxon>Bacillales</taxon>
        <taxon>Sporolactobacillaceae</taxon>
        <taxon>Sporolactobacillus</taxon>
    </lineage>
</organism>
<evidence type="ECO:0000256" key="5">
    <source>
        <dbReference type="HAMAP-Rule" id="MF_00731"/>
    </source>
</evidence>
<dbReference type="FunFam" id="3.30.300.30:FF:000008">
    <property type="entry name" value="2,3-dihydroxybenzoate-AMP ligase"/>
    <property type="match status" value="1"/>
</dbReference>
<dbReference type="SUPFAM" id="SSF56801">
    <property type="entry name" value="Acetyl-CoA synthetase-like"/>
    <property type="match status" value="1"/>
</dbReference>
<dbReference type="PROSITE" id="PS00455">
    <property type="entry name" value="AMP_BINDING"/>
    <property type="match status" value="1"/>
</dbReference>
<evidence type="ECO:0000256" key="1">
    <source>
        <dbReference type="ARBA" id="ARBA00022428"/>
    </source>
</evidence>
<accession>A0AAU8IBT3</accession>
<comment type="pathway">
    <text evidence="5">Quinol/quinone metabolism; 1,4-dihydroxy-2-naphthoate biosynthesis; 1,4-dihydroxy-2-naphthoate from chorismate: step 5/7.</text>
</comment>
<dbReference type="InterPro" id="IPR010192">
    <property type="entry name" value="MenE"/>
</dbReference>
<dbReference type="GO" id="GO:0031956">
    <property type="term" value="F:medium-chain fatty acid-CoA ligase activity"/>
    <property type="evidence" value="ECO:0007669"/>
    <property type="project" value="TreeGrafter"/>
</dbReference>
<comment type="function">
    <text evidence="5">Converts 2-succinylbenzoate (OSB) to 2-succinylbenzoyl-CoA (OSB-CoA).</text>
</comment>
<dbReference type="GO" id="GO:0005524">
    <property type="term" value="F:ATP binding"/>
    <property type="evidence" value="ECO:0007669"/>
    <property type="project" value="UniProtKB-KW"/>
</dbReference>
<dbReference type="Pfam" id="PF00501">
    <property type="entry name" value="AMP-binding"/>
    <property type="match status" value="1"/>
</dbReference>
<comment type="similarity">
    <text evidence="5">Belongs to the ATP-dependent AMP-binding enzyme family. MenE subfamily.</text>
</comment>
<dbReference type="InterPro" id="IPR025110">
    <property type="entry name" value="AMP-bd_C"/>
</dbReference>
<reference evidence="8" key="1">
    <citation type="submission" date="2024-06" db="EMBL/GenBank/DDBJ databases">
        <authorList>
            <person name="Fan A."/>
            <person name="Zhang F.Y."/>
            <person name="Zhang L."/>
        </authorList>
    </citation>
    <scope>NUCLEOTIDE SEQUENCE</scope>
    <source>
        <strain evidence="8">Y61</strain>
    </source>
</reference>
<dbReference type="InterPro" id="IPR045851">
    <property type="entry name" value="AMP-bd_C_sf"/>
</dbReference>
<dbReference type="PANTHER" id="PTHR43201">
    <property type="entry name" value="ACYL-COA SYNTHETASE"/>
    <property type="match status" value="1"/>
</dbReference>
<evidence type="ECO:0000256" key="4">
    <source>
        <dbReference type="ARBA" id="ARBA00022840"/>
    </source>
</evidence>
<feature type="domain" description="AMP-dependent synthetase/ligase" evidence="6">
    <location>
        <begin position="12"/>
        <end position="354"/>
    </location>
</feature>
<keyword evidence="4 5" id="KW-0067">ATP-binding</keyword>
<dbReference type="GO" id="GO:0006631">
    <property type="term" value="P:fatty acid metabolic process"/>
    <property type="evidence" value="ECO:0007669"/>
    <property type="project" value="TreeGrafter"/>
</dbReference>
<evidence type="ECO:0000256" key="2">
    <source>
        <dbReference type="ARBA" id="ARBA00022598"/>
    </source>
</evidence>
<dbReference type="Gene3D" id="3.40.50.12780">
    <property type="entry name" value="N-terminal domain of ligase-like"/>
    <property type="match status" value="1"/>
</dbReference>
<feature type="domain" description="AMP-binding enzyme C-terminal" evidence="7">
    <location>
        <begin position="404"/>
        <end position="480"/>
    </location>
</feature>
<dbReference type="EC" id="6.2.1.26" evidence="5"/>
<dbReference type="InterPro" id="IPR000873">
    <property type="entry name" value="AMP-dep_synth/lig_dom"/>
</dbReference>
<keyword evidence="1 5" id="KW-0474">Menaquinone biosynthesis</keyword>
<name>A0AAU8IBT3_9BACL</name>
<dbReference type="NCBIfam" id="NF002966">
    <property type="entry name" value="PRK03640.1"/>
    <property type="match status" value="1"/>
</dbReference>
<comment type="catalytic activity">
    <reaction evidence="5">
        <text>2-succinylbenzoate + ATP + CoA = 2-succinylbenzoyl-CoA + AMP + diphosphate</text>
        <dbReference type="Rhea" id="RHEA:17009"/>
        <dbReference type="ChEBI" id="CHEBI:18325"/>
        <dbReference type="ChEBI" id="CHEBI:30616"/>
        <dbReference type="ChEBI" id="CHEBI:33019"/>
        <dbReference type="ChEBI" id="CHEBI:57287"/>
        <dbReference type="ChEBI" id="CHEBI:57364"/>
        <dbReference type="ChEBI" id="CHEBI:456215"/>
        <dbReference type="EC" id="6.2.1.26"/>
    </reaction>
</comment>